<evidence type="ECO:0000259" key="6">
    <source>
        <dbReference type="PROSITE" id="PS51998"/>
    </source>
</evidence>
<dbReference type="Pfam" id="PF08766">
    <property type="entry name" value="DEK_C"/>
    <property type="match status" value="1"/>
</dbReference>
<feature type="compositionally biased region" description="Basic and acidic residues" evidence="5">
    <location>
        <begin position="217"/>
        <end position="235"/>
    </location>
</feature>
<gene>
    <name evidence="7" type="primary">DEK</name>
    <name evidence="7" type="ORF">AWC38_SpisGene7391</name>
</gene>
<dbReference type="OrthoDB" id="370884at2759"/>
<feature type="region of interest" description="Disordered" evidence="5">
    <location>
        <begin position="1"/>
        <end position="59"/>
    </location>
</feature>
<comment type="subcellular location">
    <subcellularLocation>
        <location evidence="1">Nucleus</location>
    </subcellularLocation>
</comment>
<dbReference type="GO" id="GO:0006325">
    <property type="term" value="P:chromatin organization"/>
    <property type="evidence" value="ECO:0007669"/>
    <property type="project" value="UniProtKB-KW"/>
</dbReference>
<keyword evidence="8" id="KW-1185">Reference proteome</keyword>
<proteinExistence type="predicted"/>
<feature type="compositionally biased region" description="Basic and acidic residues" evidence="5">
    <location>
        <begin position="265"/>
        <end position="316"/>
    </location>
</feature>
<evidence type="ECO:0000256" key="4">
    <source>
        <dbReference type="ARBA" id="ARBA00023242"/>
    </source>
</evidence>
<dbReference type="Gene3D" id="1.10.10.60">
    <property type="entry name" value="Homeodomain-like"/>
    <property type="match status" value="1"/>
</dbReference>
<dbReference type="GO" id="GO:0003677">
    <property type="term" value="F:DNA binding"/>
    <property type="evidence" value="ECO:0007669"/>
    <property type="project" value="UniProtKB-KW"/>
</dbReference>
<feature type="compositionally biased region" description="Basic and acidic residues" evidence="5">
    <location>
        <begin position="196"/>
        <end position="209"/>
    </location>
</feature>
<keyword evidence="4" id="KW-0539">Nucleus</keyword>
<feature type="region of interest" description="Disordered" evidence="5">
    <location>
        <begin position="191"/>
        <end position="366"/>
    </location>
</feature>
<evidence type="ECO:0000313" key="8">
    <source>
        <dbReference type="Proteomes" id="UP000225706"/>
    </source>
</evidence>
<evidence type="ECO:0000313" key="7">
    <source>
        <dbReference type="EMBL" id="PFX27900.1"/>
    </source>
</evidence>
<reference evidence="8" key="1">
    <citation type="journal article" date="2017" name="bioRxiv">
        <title>Comparative analysis of the genomes of Stylophora pistillata and Acropora digitifera provides evidence for extensive differences between species of corals.</title>
        <authorList>
            <person name="Voolstra C.R."/>
            <person name="Li Y."/>
            <person name="Liew Y.J."/>
            <person name="Baumgarten S."/>
            <person name="Zoccola D."/>
            <person name="Flot J.-F."/>
            <person name="Tambutte S."/>
            <person name="Allemand D."/>
            <person name="Aranda M."/>
        </authorList>
    </citation>
    <scope>NUCLEOTIDE SEQUENCE [LARGE SCALE GENOMIC DNA]</scope>
</reference>
<feature type="compositionally biased region" description="Basic and acidic residues" evidence="5">
    <location>
        <begin position="1"/>
        <end position="31"/>
    </location>
</feature>
<dbReference type="PROSITE" id="PS51998">
    <property type="entry name" value="DEK_C"/>
    <property type="match status" value="1"/>
</dbReference>
<sequence length="415" mass="47063">MADKLESSELKSEAKEKDEKSNNVEAEDSKQDSNNGEGEDDEESSGEKERAGLFDKPVVIEGKRARKSTEFLLNQTAPTIIKENKPLILEGKGESLGSIERTKYELGRSSVGELKPLHKLFYGREGRVTEVKRNVRKFNGFAFQKDSKEYEAKKLGVERFTNDGLKRLCEIFDVDKKGKRSDLVEKVMDFLMSPKSSEKSAPEPEAKKDEKKKRKRPEKEGSSKSKKEKSKKTSETVESEDGEENEDDDEEEEHEEEPPKKKKKVDSTPKKTESSSKKTKETKPKGKEKEKSKDKDKAKSKKSGEKTKASKKRDPVPVKITALQKSPSKKKTPKKEKPAPVYDSSSDEEPLAKKSKKQPPTESELEKIVKDLLDGADLEKVTMKSVCKQVYDKFPEHDLTSRKDFIKETVRKVIS</sequence>
<evidence type="ECO:0000256" key="5">
    <source>
        <dbReference type="SAM" id="MobiDB-lite"/>
    </source>
</evidence>
<dbReference type="PANTHER" id="PTHR13468">
    <property type="entry name" value="DEK PROTEIN"/>
    <property type="match status" value="1"/>
</dbReference>
<evidence type="ECO:0000256" key="2">
    <source>
        <dbReference type="ARBA" id="ARBA00022853"/>
    </source>
</evidence>
<evidence type="ECO:0000256" key="1">
    <source>
        <dbReference type="ARBA" id="ARBA00004123"/>
    </source>
</evidence>
<feature type="domain" description="DEK-C" evidence="6">
    <location>
        <begin position="359"/>
        <end position="415"/>
    </location>
</feature>
<dbReference type="GO" id="GO:0042393">
    <property type="term" value="F:histone binding"/>
    <property type="evidence" value="ECO:0007669"/>
    <property type="project" value="TreeGrafter"/>
</dbReference>
<name>A0A2B4SGE8_STYPI</name>
<dbReference type="GO" id="GO:0005634">
    <property type="term" value="C:nucleus"/>
    <property type="evidence" value="ECO:0007669"/>
    <property type="project" value="UniProtKB-SubCell"/>
</dbReference>
<dbReference type="EMBL" id="LSMT01000093">
    <property type="protein sequence ID" value="PFX27900.1"/>
    <property type="molecule type" value="Genomic_DNA"/>
</dbReference>
<accession>A0A2B4SGE8</accession>
<dbReference type="STRING" id="50429.A0A2B4SGE8"/>
<keyword evidence="3" id="KW-0238">DNA-binding</keyword>
<dbReference type="AlphaFoldDB" id="A0A2B4SGE8"/>
<comment type="caution">
    <text evidence="7">The sequence shown here is derived from an EMBL/GenBank/DDBJ whole genome shotgun (WGS) entry which is preliminary data.</text>
</comment>
<dbReference type="InterPro" id="IPR014876">
    <property type="entry name" value="DEK_C"/>
</dbReference>
<dbReference type="PANTHER" id="PTHR13468:SF1">
    <property type="entry name" value="PROTEIN DEK"/>
    <property type="match status" value="1"/>
</dbReference>
<evidence type="ECO:0000256" key="3">
    <source>
        <dbReference type="ARBA" id="ARBA00023125"/>
    </source>
</evidence>
<dbReference type="InterPro" id="IPR044198">
    <property type="entry name" value="DEK"/>
</dbReference>
<feature type="compositionally biased region" description="Acidic residues" evidence="5">
    <location>
        <begin position="237"/>
        <end position="256"/>
    </location>
</feature>
<dbReference type="GO" id="GO:2000779">
    <property type="term" value="P:regulation of double-strand break repair"/>
    <property type="evidence" value="ECO:0007669"/>
    <property type="project" value="TreeGrafter"/>
</dbReference>
<protein>
    <submittedName>
        <fullName evidence="7">Protein DEK</fullName>
    </submittedName>
</protein>
<dbReference type="Proteomes" id="UP000225706">
    <property type="component" value="Unassembled WGS sequence"/>
</dbReference>
<keyword evidence="2" id="KW-0156">Chromatin regulator</keyword>
<organism evidence="7 8">
    <name type="scientific">Stylophora pistillata</name>
    <name type="common">Smooth cauliflower coral</name>
    <dbReference type="NCBI Taxonomy" id="50429"/>
    <lineage>
        <taxon>Eukaryota</taxon>
        <taxon>Metazoa</taxon>
        <taxon>Cnidaria</taxon>
        <taxon>Anthozoa</taxon>
        <taxon>Hexacorallia</taxon>
        <taxon>Scleractinia</taxon>
        <taxon>Astrocoeniina</taxon>
        <taxon>Pocilloporidae</taxon>
        <taxon>Stylophora</taxon>
    </lineage>
</organism>
<dbReference type="SUPFAM" id="SSF109715">
    <property type="entry name" value="DEK C-terminal domain"/>
    <property type="match status" value="1"/>
</dbReference>